<dbReference type="PANTHER" id="PTHR21483:SF18">
    <property type="entry name" value="RNA POLYMERASE II-ASSOCIATED PROTEIN 1"/>
    <property type="match status" value="1"/>
</dbReference>
<evidence type="ECO:0000259" key="7">
    <source>
        <dbReference type="Pfam" id="PF25766"/>
    </source>
</evidence>
<evidence type="ECO:0000259" key="6">
    <source>
        <dbReference type="Pfam" id="PF08621"/>
    </source>
</evidence>
<reference evidence="8" key="1">
    <citation type="journal article" date="2016" name="Sci. Rep.">
        <title>Molecular characterization of firefly nuptial gifts: a multi-omics approach sheds light on postcopulatory sexual selection.</title>
        <authorList>
            <person name="Al-Wathiqui N."/>
            <person name="Fallon T.R."/>
            <person name="South A."/>
            <person name="Weng J.K."/>
            <person name="Lewis S.M."/>
        </authorList>
    </citation>
    <scope>NUCLEOTIDE SEQUENCE</scope>
</reference>
<dbReference type="InterPro" id="IPR013929">
    <property type="entry name" value="RPAP1_C"/>
</dbReference>
<dbReference type="InterPro" id="IPR057989">
    <property type="entry name" value="TPR_RPAP1/MINIYO-like"/>
</dbReference>
<dbReference type="Pfam" id="PF08621">
    <property type="entry name" value="RPAP1_N"/>
    <property type="match status" value="1"/>
</dbReference>
<dbReference type="Pfam" id="PF08620">
    <property type="entry name" value="RPAP1_C"/>
    <property type="match status" value="1"/>
</dbReference>
<evidence type="ECO:0000256" key="1">
    <source>
        <dbReference type="ARBA" id="ARBA00004123"/>
    </source>
</evidence>
<comment type="similarity">
    <text evidence="2">Belongs to the RPAP1 family.</text>
</comment>
<feature type="domain" description="RPAP1/MINIYO-like TPR repeats" evidence="7">
    <location>
        <begin position="903"/>
        <end position="1111"/>
    </location>
</feature>
<dbReference type="AlphaFoldDB" id="A0A1Y1K3Q0"/>
<protein>
    <recommendedName>
        <fullName evidence="9">RNA polymerase II-associated protein 1</fullName>
    </recommendedName>
</protein>
<organism evidence="8">
    <name type="scientific">Photinus pyralis</name>
    <name type="common">Common eastern firefly</name>
    <name type="synonym">Lampyris pyralis</name>
    <dbReference type="NCBI Taxonomy" id="7054"/>
    <lineage>
        <taxon>Eukaryota</taxon>
        <taxon>Metazoa</taxon>
        <taxon>Ecdysozoa</taxon>
        <taxon>Arthropoda</taxon>
        <taxon>Hexapoda</taxon>
        <taxon>Insecta</taxon>
        <taxon>Pterygota</taxon>
        <taxon>Neoptera</taxon>
        <taxon>Endopterygota</taxon>
        <taxon>Coleoptera</taxon>
        <taxon>Polyphaga</taxon>
        <taxon>Elateriformia</taxon>
        <taxon>Elateroidea</taxon>
        <taxon>Lampyridae</taxon>
        <taxon>Lampyrinae</taxon>
        <taxon>Photinus</taxon>
    </lineage>
</organism>
<evidence type="ECO:0000256" key="4">
    <source>
        <dbReference type="ARBA" id="ARBA00023242"/>
    </source>
</evidence>
<keyword evidence="3" id="KW-0804">Transcription</keyword>
<dbReference type="GO" id="GO:0006366">
    <property type="term" value="P:transcription by RNA polymerase II"/>
    <property type="evidence" value="ECO:0007669"/>
    <property type="project" value="InterPro"/>
</dbReference>
<name>A0A1Y1K3Q0_PHOPY</name>
<proteinExistence type="inferred from homology"/>
<evidence type="ECO:0000313" key="8">
    <source>
        <dbReference type="EMBL" id="JAV53477.1"/>
    </source>
</evidence>
<dbReference type="InterPro" id="IPR013930">
    <property type="entry name" value="RPAP1_N"/>
</dbReference>
<dbReference type="EMBL" id="GEZM01099128">
    <property type="protein sequence ID" value="JAV53477.1"/>
    <property type="molecule type" value="Transcribed_RNA"/>
</dbReference>
<dbReference type="PANTHER" id="PTHR21483">
    <property type="entry name" value="RNA POLYMERASE II-ASSOCIATED PROTEIN 1"/>
    <property type="match status" value="1"/>
</dbReference>
<evidence type="ECO:0000256" key="3">
    <source>
        <dbReference type="ARBA" id="ARBA00023163"/>
    </source>
</evidence>
<accession>A0A1Y1K3Q0</accession>
<dbReference type="InterPro" id="IPR039913">
    <property type="entry name" value="RPAP1/Rba50"/>
</dbReference>
<feature type="domain" description="RPAP1 C-terminal" evidence="5">
    <location>
        <begin position="265"/>
        <end position="329"/>
    </location>
</feature>
<evidence type="ECO:0000259" key="5">
    <source>
        <dbReference type="Pfam" id="PF08620"/>
    </source>
</evidence>
<dbReference type="SUPFAM" id="SSF48371">
    <property type="entry name" value="ARM repeat"/>
    <property type="match status" value="1"/>
</dbReference>
<evidence type="ECO:0000256" key="2">
    <source>
        <dbReference type="ARBA" id="ARBA00009953"/>
    </source>
</evidence>
<feature type="domain" description="RPAP1 N-terminal" evidence="6">
    <location>
        <begin position="155"/>
        <end position="196"/>
    </location>
</feature>
<dbReference type="Pfam" id="PF25766">
    <property type="entry name" value="TPR_RPAP1"/>
    <property type="match status" value="1"/>
</dbReference>
<comment type="subcellular location">
    <subcellularLocation>
        <location evidence="1">Nucleus</location>
    </subcellularLocation>
</comment>
<evidence type="ECO:0008006" key="9">
    <source>
        <dbReference type="Google" id="ProtNLM"/>
    </source>
</evidence>
<keyword evidence="4" id="KW-0539">Nucleus</keyword>
<sequence length="1129" mass="128558">MYNRPKHTDTEDDILKMQEEFFKNKGNNSIQPAAKVVNVQKDNVPSKSESNTLLNDSLQIANTFEAIPTNANIGSIVQKVNVNSGVVIQPFLHKRGFPEAKRRELNTRPCKGSIFSQHMKKQKLDPVPCEIPLTVRENKEHPDHSCILTGQDKDAIHKENVSILQQMTVDEIKEEREKLLSTMDPAIVAFLKAKRQNVNESRTKSIAEQNEAAQSFEVEDVEASREVLDVENSDRWLNFDSVELGKLAWMTEFNVPKCNKGDVYEARFDFEGWILPYSAPMTESNRSLYHHGEEPGRPGYTLQELFQLCRSSVIQQKIVALNTISNILALVQSGVYDNIIDIPVEQIFFVLRFCLDDNTVSVLNAGVKAFRNLFYYPIDEACLDNLLGFGLGQVQPLLAVDHSETDDDNTVNDQQLAETNLIKCLARSDILKRIRYIITTVKPSVETITYCLEILIRLARDSDYIAKRVFECEDLIASIVRFFVPCVKVGEDTHSAYGCPVVQAVKLVRILSSRNKMYAVQFINRYNLMASLSFYLSDATFALNSNGLKLQVEALHLWSVFVHYNLAMDYFEQMQPILIKLLDFHVKKTDLASSSYCIQSHAAALLIFLSAAFRSNASCAGQFLPLLHEYALSKWVAQFGSLSDVKCGRLQIITALLDCCTTLLVTSRDTVQAHVKKLLHSNGFNVVTKNIRNASNLLNNYEVHKPAANLRSVEAAAWDAPDRIIPVMQTSSCIPFVTVLSRLIIQCEQSIKVAFLKHGNISNYLKLLNSTSNYCLVSNWFTRLESELIANCLKIAVSVRNEVDVSLFYEVAIKSLSIYNSEFKEDIGYILRNIVFSTSFYPCELLINNLHIEHGNDLLVETLNNLDQIMNVYSAVLNIKSETRDNLFVNLSTGTVMPIDWIYSPIIYLYMNQQKNKEVISEKQQVNIVTNCLRWIYLYETYFPNLAKLINATDRYCRLACTFLGSDNLFLESEIHNLLEACLQHIIKNHEENINFNRPIEGLNNFQDFYTQLLEQYQGVSYGDVLFGNFVLLPLIQRHSVRYRKTLWSEYAGIVQIFNVTAEQVVCPVELFLTPEETDISLLKCYRRALVTGQIRKHSILYTIANHHVNRKHVLVPSMLAVVLEKCNL</sequence>
<dbReference type="InterPro" id="IPR016024">
    <property type="entry name" value="ARM-type_fold"/>
</dbReference>